<reference evidence="2" key="2">
    <citation type="submission" date="2021-04" db="EMBL/GenBank/DDBJ databases">
        <authorList>
            <person name="Podell S."/>
        </authorList>
    </citation>
    <scope>NUCLEOTIDE SEQUENCE</scope>
    <source>
        <strain evidence="2">Hildebrandi</strain>
    </source>
</reference>
<dbReference type="EMBL" id="JAGRRH010000115">
    <property type="protein sequence ID" value="KAG7336619.1"/>
    <property type="molecule type" value="Genomic_DNA"/>
</dbReference>
<sequence>MNSVTNQNNGYGNVVNGNMTEKIHNDCYSVDFSYSVGPGNDDDNDNDNNYNNTMSDDADFSSSCFGPRDDDDNNVDDDDDTSDTVTHPGVGSRRSPSHQRLDPLYQELIRLCDVAGKNETTQTATKLESWITSLKGKRCCYWYYYTTTSGGGGKQSLLPLRLLAKQQ</sequence>
<proteinExistence type="predicted"/>
<dbReference type="Proteomes" id="UP000693970">
    <property type="component" value="Unassembled WGS sequence"/>
</dbReference>
<evidence type="ECO:0000313" key="2">
    <source>
        <dbReference type="EMBL" id="KAG7336619.1"/>
    </source>
</evidence>
<feature type="compositionally biased region" description="Acidic residues" evidence="1">
    <location>
        <begin position="69"/>
        <end position="82"/>
    </location>
</feature>
<feature type="region of interest" description="Disordered" evidence="1">
    <location>
        <begin position="38"/>
        <end position="100"/>
    </location>
</feature>
<evidence type="ECO:0000313" key="3">
    <source>
        <dbReference type="EMBL" id="KAG7361953.1"/>
    </source>
</evidence>
<evidence type="ECO:0000313" key="4">
    <source>
        <dbReference type="Proteomes" id="UP000693970"/>
    </source>
</evidence>
<keyword evidence="4" id="KW-1185">Reference proteome</keyword>
<name>A0A9K3K3W7_9STRA</name>
<organism evidence="2 4">
    <name type="scientific">Nitzschia inconspicua</name>
    <dbReference type="NCBI Taxonomy" id="303405"/>
    <lineage>
        <taxon>Eukaryota</taxon>
        <taxon>Sar</taxon>
        <taxon>Stramenopiles</taxon>
        <taxon>Ochrophyta</taxon>
        <taxon>Bacillariophyta</taxon>
        <taxon>Bacillariophyceae</taxon>
        <taxon>Bacillariophycidae</taxon>
        <taxon>Bacillariales</taxon>
        <taxon>Bacillariaceae</taxon>
        <taxon>Nitzschia</taxon>
    </lineage>
</organism>
<accession>A0A9K3K3W7</accession>
<protein>
    <submittedName>
        <fullName evidence="2">Uncharacterized protein</fullName>
    </submittedName>
</protein>
<dbReference type="EMBL" id="JAGRRH010000012">
    <property type="protein sequence ID" value="KAG7361953.1"/>
    <property type="molecule type" value="Genomic_DNA"/>
</dbReference>
<dbReference type="AlphaFoldDB" id="A0A9K3K3W7"/>
<comment type="caution">
    <text evidence="2">The sequence shown here is derived from an EMBL/GenBank/DDBJ whole genome shotgun (WGS) entry which is preliminary data.</text>
</comment>
<evidence type="ECO:0000256" key="1">
    <source>
        <dbReference type="SAM" id="MobiDB-lite"/>
    </source>
</evidence>
<reference evidence="2" key="1">
    <citation type="journal article" date="2021" name="Sci. Rep.">
        <title>Diploid genomic architecture of Nitzschia inconspicua, an elite biomass production diatom.</title>
        <authorList>
            <person name="Oliver A."/>
            <person name="Podell S."/>
            <person name="Pinowska A."/>
            <person name="Traller J.C."/>
            <person name="Smith S.R."/>
            <person name="McClure R."/>
            <person name="Beliaev A."/>
            <person name="Bohutskyi P."/>
            <person name="Hill E.A."/>
            <person name="Rabines A."/>
            <person name="Zheng H."/>
            <person name="Allen L.Z."/>
            <person name="Kuo A."/>
            <person name="Grigoriev I.V."/>
            <person name="Allen A.E."/>
            <person name="Hazlebeck D."/>
            <person name="Allen E.E."/>
        </authorList>
    </citation>
    <scope>NUCLEOTIDE SEQUENCE</scope>
    <source>
        <strain evidence="2">Hildebrandi</strain>
    </source>
</reference>
<gene>
    <name evidence="3" type="ORF">IV203_025619</name>
    <name evidence="2" type="ORF">IV203_033429</name>
</gene>